<organism evidence="1 2">
    <name type="scientific">Trichinella pseudospiralis</name>
    <name type="common">Parasitic roundworm</name>
    <dbReference type="NCBI Taxonomy" id="6337"/>
    <lineage>
        <taxon>Eukaryota</taxon>
        <taxon>Metazoa</taxon>
        <taxon>Ecdysozoa</taxon>
        <taxon>Nematoda</taxon>
        <taxon>Enoplea</taxon>
        <taxon>Dorylaimia</taxon>
        <taxon>Trichinellida</taxon>
        <taxon>Trichinellidae</taxon>
        <taxon>Trichinella</taxon>
    </lineage>
</organism>
<evidence type="ECO:0000313" key="2">
    <source>
        <dbReference type="Proteomes" id="UP000054995"/>
    </source>
</evidence>
<evidence type="ECO:0000313" key="1">
    <source>
        <dbReference type="EMBL" id="KRY88687.1"/>
    </source>
</evidence>
<name>A0A0V1FS70_TRIPS</name>
<keyword evidence="2" id="KW-1185">Reference proteome</keyword>
<comment type="caution">
    <text evidence="1">The sequence shown here is derived from an EMBL/GenBank/DDBJ whole genome shotgun (WGS) entry which is preliminary data.</text>
</comment>
<proteinExistence type="predicted"/>
<gene>
    <name evidence="1" type="ORF">T4D_10665</name>
</gene>
<sequence>MSSFITQLFVITNTHATRKQQRVSTAESNNNQDDLELLECYVHAGGQGGTVLTCMPAHHVVTLPLPLGRSVPRPPTLVVPHKIVEASRRPPHPLWSVPFRGLVLDVLLCMGSPRVGSDSGPLERPSCAEDITRSSWWFIAAGGCILMSVGVV</sequence>
<dbReference type="AlphaFoldDB" id="A0A0V1FS70"/>
<dbReference type="OrthoDB" id="5915727at2759"/>
<reference evidence="1 2" key="1">
    <citation type="submission" date="2015-01" db="EMBL/GenBank/DDBJ databases">
        <title>Evolution of Trichinella species and genotypes.</title>
        <authorList>
            <person name="Korhonen P.K."/>
            <person name="Edoardo P."/>
            <person name="Giuseppe L.R."/>
            <person name="Gasser R.B."/>
        </authorList>
    </citation>
    <scope>NUCLEOTIDE SEQUENCE [LARGE SCALE GENOMIC DNA]</scope>
    <source>
        <strain evidence="1">ISS470</strain>
    </source>
</reference>
<dbReference type="Proteomes" id="UP000054995">
    <property type="component" value="Unassembled WGS sequence"/>
</dbReference>
<dbReference type="EMBL" id="JYDT01000039">
    <property type="protein sequence ID" value="KRY88687.1"/>
    <property type="molecule type" value="Genomic_DNA"/>
</dbReference>
<protein>
    <submittedName>
        <fullName evidence="1">Uncharacterized protein</fullName>
    </submittedName>
</protein>
<accession>A0A0V1FS70</accession>